<feature type="transmembrane region" description="Helical" evidence="1">
    <location>
        <begin position="290"/>
        <end position="310"/>
    </location>
</feature>
<feature type="domain" description="Signal transduction histidine kinase internal region" evidence="2">
    <location>
        <begin position="379"/>
        <end position="458"/>
    </location>
</feature>
<dbReference type="OrthoDB" id="9809348at2"/>
<dbReference type="GO" id="GO:0016020">
    <property type="term" value="C:membrane"/>
    <property type="evidence" value="ECO:0007669"/>
    <property type="project" value="InterPro"/>
</dbReference>
<dbReference type="Pfam" id="PF06580">
    <property type="entry name" value="His_kinase"/>
    <property type="match status" value="1"/>
</dbReference>
<evidence type="ECO:0000313" key="3">
    <source>
        <dbReference type="EMBL" id="PJJ29575.1"/>
    </source>
</evidence>
<organism evidence="3 4">
    <name type="scientific">[Clostridium] celerecrescens 18A</name>
    <dbReference type="NCBI Taxonomy" id="1286362"/>
    <lineage>
        <taxon>Bacteria</taxon>
        <taxon>Bacillati</taxon>
        <taxon>Bacillota</taxon>
        <taxon>Clostridia</taxon>
        <taxon>Lachnospirales</taxon>
        <taxon>Lachnospiraceae</taxon>
        <taxon>Lacrimispora</taxon>
    </lineage>
</organism>
<dbReference type="RefSeq" id="WP_100305951.1">
    <property type="nucleotide sequence ID" value="NZ_PGET01000001.1"/>
</dbReference>
<gene>
    <name evidence="3" type="ORF">H171_3123</name>
</gene>
<dbReference type="PANTHER" id="PTHR34220:SF7">
    <property type="entry name" value="SENSOR HISTIDINE KINASE YPDA"/>
    <property type="match status" value="1"/>
</dbReference>
<keyword evidence="1" id="KW-0472">Membrane</keyword>
<evidence type="ECO:0000259" key="2">
    <source>
        <dbReference type="Pfam" id="PF06580"/>
    </source>
</evidence>
<proteinExistence type="predicted"/>
<dbReference type="InterPro" id="IPR010559">
    <property type="entry name" value="Sig_transdc_His_kin_internal"/>
</dbReference>
<dbReference type="Gene3D" id="6.10.340.10">
    <property type="match status" value="1"/>
</dbReference>
<sequence length="593" mass="67669">MKQFIRNLSLKKKIHSIVFLCIILLAFISLFSIHLVSKAHQKVLYQSVASSLSYTAKELNNRLDNISTMADMFLADTIIQNGLGTLKDSPSVQDRSIAYKALYGTLNEYYFTFRKNNINYMSLYQDRFSIHTHISAENILPESVIQDLVTRGEEAKGRTLWITDYSEEYGLFMVKNLRRSEYLSLDSLGTLVVSLNINGLVKAATSTSHFYDDTRYILYGQEDLIYNSSSLKAGEMSLFDNFFHSRYGLVNPDGNSFFYVKGIIPEFDWDYVCLIPYGSIADSLRTSLKICLTIITVSIGLAILLSSALIDSITRHFDNLILKMERFAAGQTETPQISYDYSKRTDELGILHACFDQMVDKVNQLIRTNYLNEILIKEAQLKALETQMNPHFLYNTLESINWRAKSIGAKDISSMTESLGTLLRITLDQKHKEVPLCRELELVQCYMTIQKYRYEDRLEYEISAPQNLFQCAVLKLTLQPLVENAIRYGLEENTEECRIQIVAETDGSTLFVFVKNNSSFFEEDLLKKLKTHKIEPHGFGIGLLNILDRMVLTYGEGYGLTLYNEEDQAVAQLSFPLNPTPETASDTKGECKC</sequence>
<comment type="caution">
    <text evidence="3">The sequence shown here is derived from an EMBL/GenBank/DDBJ whole genome shotgun (WGS) entry which is preliminary data.</text>
</comment>
<keyword evidence="1" id="KW-0812">Transmembrane</keyword>
<accession>A0A2M8Z7Z4</accession>
<reference evidence="3 4" key="1">
    <citation type="submission" date="2017-11" db="EMBL/GenBank/DDBJ databases">
        <title>Understudied soil microbes with underappreciated capabilities: Untangling the Clostridium saccharolyticum group.</title>
        <authorList>
            <person name="Leschine S."/>
        </authorList>
    </citation>
    <scope>NUCLEOTIDE SEQUENCE [LARGE SCALE GENOMIC DNA]</scope>
    <source>
        <strain evidence="3 4">18A</strain>
    </source>
</reference>
<dbReference type="SUPFAM" id="SSF55874">
    <property type="entry name" value="ATPase domain of HSP90 chaperone/DNA topoisomerase II/histidine kinase"/>
    <property type="match status" value="1"/>
</dbReference>
<dbReference type="InterPro" id="IPR050640">
    <property type="entry name" value="Bact_2-comp_sensor_kinase"/>
</dbReference>
<dbReference type="GO" id="GO:0000155">
    <property type="term" value="F:phosphorelay sensor kinase activity"/>
    <property type="evidence" value="ECO:0007669"/>
    <property type="project" value="InterPro"/>
</dbReference>
<name>A0A2M8Z7Z4_9FIRM</name>
<dbReference type="Gene3D" id="3.30.565.10">
    <property type="entry name" value="Histidine kinase-like ATPase, C-terminal domain"/>
    <property type="match status" value="1"/>
</dbReference>
<protein>
    <submittedName>
        <fullName evidence="3">Two-component system sensor histidine kinase YesM</fullName>
    </submittedName>
</protein>
<keyword evidence="3" id="KW-0808">Transferase</keyword>
<keyword evidence="1" id="KW-1133">Transmembrane helix</keyword>
<dbReference type="Proteomes" id="UP000231092">
    <property type="component" value="Unassembled WGS sequence"/>
</dbReference>
<feature type="transmembrane region" description="Helical" evidence="1">
    <location>
        <begin position="14"/>
        <end position="36"/>
    </location>
</feature>
<evidence type="ECO:0000313" key="4">
    <source>
        <dbReference type="Proteomes" id="UP000231092"/>
    </source>
</evidence>
<dbReference type="InterPro" id="IPR036890">
    <property type="entry name" value="HATPase_C_sf"/>
</dbReference>
<dbReference type="EMBL" id="PGET01000001">
    <property type="protein sequence ID" value="PJJ29575.1"/>
    <property type="molecule type" value="Genomic_DNA"/>
</dbReference>
<dbReference type="PANTHER" id="PTHR34220">
    <property type="entry name" value="SENSOR HISTIDINE KINASE YPDA"/>
    <property type="match status" value="1"/>
</dbReference>
<dbReference type="AlphaFoldDB" id="A0A2M8Z7Z4"/>
<evidence type="ECO:0000256" key="1">
    <source>
        <dbReference type="SAM" id="Phobius"/>
    </source>
</evidence>
<keyword evidence="3" id="KW-0418">Kinase</keyword>